<protein>
    <recommendedName>
        <fullName evidence="2">HNH nuclease domain-containing protein</fullName>
    </recommendedName>
</protein>
<dbReference type="OrthoDB" id="3269637at2759"/>
<sequence length="384" mass="42078">MAANVELWMPFDGHGVHQPVLSIPVNDCQRFSLKPLSWLRYLGFTIYGNEGHISTVPGGLEVDYNQDALLLDPDLLNDRTPDALSDLEDSESDVSITASRSNFKDRVAARDGSCLMTQVTRIFVACHIIPHAKGNQYLINLAEHRHEVLDPPLEDINDTRNGITLALQLEFTYNASEVAFLRTPNFAMTVHDVDFVAPRLAEKYGIVVIPPSVATRRLTFQDFGSSDCCTAMVAPHNSDGRIADSEEWPPPLLFDVAYGCVALKKWGDSRFVDFARGRTRDVYYENVVINGGNADHKKGERGGSRDDCGGGGGGGGGDGDDEKPGKKGGRHGQHASDAADPPAPDCFDMILAIHTLNARKGLRQAHAIKAEKTREKVRSWFCSC</sequence>
<gene>
    <name evidence="3" type="ORF">D9615_005440</name>
</gene>
<keyword evidence="4" id="KW-1185">Reference proteome</keyword>
<feature type="region of interest" description="Disordered" evidence="1">
    <location>
        <begin position="294"/>
        <end position="340"/>
    </location>
</feature>
<comment type="caution">
    <text evidence="3">The sequence shown here is derived from an EMBL/GenBank/DDBJ whole genome shotgun (WGS) entry which is preliminary data.</text>
</comment>
<dbReference type="Pfam" id="PF13391">
    <property type="entry name" value="HNH_2"/>
    <property type="match status" value="1"/>
</dbReference>
<evidence type="ECO:0000256" key="1">
    <source>
        <dbReference type="SAM" id="MobiDB-lite"/>
    </source>
</evidence>
<feature type="domain" description="HNH nuclease" evidence="2">
    <location>
        <begin position="117"/>
        <end position="169"/>
    </location>
</feature>
<feature type="compositionally biased region" description="Basic and acidic residues" evidence="1">
    <location>
        <begin position="294"/>
        <end position="308"/>
    </location>
</feature>
<proteinExistence type="predicted"/>
<dbReference type="AlphaFoldDB" id="A0A8H5HEX8"/>
<evidence type="ECO:0000313" key="3">
    <source>
        <dbReference type="EMBL" id="KAF5381750.1"/>
    </source>
</evidence>
<dbReference type="EMBL" id="JAACJP010000010">
    <property type="protein sequence ID" value="KAF5381750.1"/>
    <property type="molecule type" value="Genomic_DNA"/>
</dbReference>
<name>A0A8H5HEX8_9AGAR</name>
<evidence type="ECO:0000259" key="2">
    <source>
        <dbReference type="Pfam" id="PF13391"/>
    </source>
</evidence>
<accession>A0A8H5HEX8</accession>
<dbReference type="Proteomes" id="UP000565441">
    <property type="component" value="Unassembled WGS sequence"/>
</dbReference>
<evidence type="ECO:0000313" key="4">
    <source>
        <dbReference type="Proteomes" id="UP000565441"/>
    </source>
</evidence>
<organism evidence="3 4">
    <name type="scientific">Tricholomella constricta</name>
    <dbReference type="NCBI Taxonomy" id="117010"/>
    <lineage>
        <taxon>Eukaryota</taxon>
        <taxon>Fungi</taxon>
        <taxon>Dikarya</taxon>
        <taxon>Basidiomycota</taxon>
        <taxon>Agaricomycotina</taxon>
        <taxon>Agaricomycetes</taxon>
        <taxon>Agaricomycetidae</taxon>
        <taxon>Agaricales</taxon>
        <taxon>Tricholomatineae</taxon>
        <taxon>Lyophyllaceae</taxon>
        <taxon>Tricholomella</taxon>
    </lineage>
</organism>
<dbReference type="InterPro" id="IPR003615">
    <property type="entry name" value="HNH_nuc"/>
</dbReference>
<reference evidence="3 4" key="1">
    <citation type="journal article" date="2020" name="ISME J.">
        <title>Uncovering the hidden diversity of litter-decomposition mechanisms in mushroom-forming fungi.</title>
        <authorList>
            <person name="Floudas D."/>
            <person name="Bentzer J."/>
            <person name="Ahren D."/>
            <person name="Johansson T."/>
            <person name="Persson P."/>
            <person name="Tunlid A."/>
        </authorList>
    </citation>
    <scope>NUCLEOTIDE SEQUENCE [LARGE SCALE GENOMIC DNA]</scope>
    <source>
        <strain evidence="3 4">CBS 661.87</strain>
    </source>
</reference>